<dbReference type="GO" id="GO:0004620">
    <property type="term" value="F:phospholipase activity"/>
    <property type="evidence" value="ECO:0007669"/>
    <property type="project" value="TreeGrafter"/>
</dbReference>
<dbReference type="PROSITE" id="PS50918">
    <property type="entry name" value="WWE"/>
    <property type="match status" value="1"/>
</dbReference>
<dbReference type="InterPro" id="IPR057825">
    <property type="entry name" value="WWE_SEC23-DDH2"/>
</dbReference>
<organism evidence="5 6">
    <name type="scientific">Bombyx mori</name>
    <name type="common">Silk moth</name>
    <dbReference type="NCBI Taxonomy" id="7091"/>
    <lineage>
        <taxon>Eukaryota</taxon>
        <taxon>Metazoa</taxon>
        <taxon>Ecdysozoa</taxon>
        <taxon>Arthropoda</taxon>
        <taxon>Hexapoda</taxon>
        <taxon>Insecta</taxon>
        <taxon>Pterygota</taxon>
        <taxon>Neoptera</taxon>
        <taxon>Endopterygota</taxon>
        <taxon>Lepidoptera</taxon>
        <taxon>Glossata</taxon>
        <taxon>Ditrysia</taxon>
        <taxon>Bombycoidea</taxon>
        <taxon>Bombycidae</taxon>
        <taxon>Bombycinae</taxon>
        <taxon>Bombyx</taxon>
    </lineage>
</organism>
<evidence type="ECO:0000259" key="4">
    <source>
        <dbReference type="PROSITE" id="PS51043"/>
    </source>
</evidence>
<accession>A0A8R2HR56</accession>
<comment type="similarity">
    <text evidence="1">Belongs to the PA-PLA1 family.</text>
</comment>
<reference evidence="5" key="2">
    <citation type="submission" date="2022-06" db="UniProtKB">
        <authorList>
            <consortium name="EnsemblMetazoa"/>
        </authorList>
    </citation>
    <scope>IDENTIFICATION</scope>
    <source>
        <strain evidence="5">p50T (Dazao)</strain>
    </source>
</reference>
<feature type="region of interest" description="Disordered" evidence="2">
    <location>
        <begin position="273"/>
        <end position="301"/>
    </location>
</feature>
<dbReference type="Pfam" id="PF23464">
    <property type="entry name" value="WWE_3"/>
    <property type="match status" value="1"/>
</dbReference>
<feature type="region of interest" description="Disordered" evidence="2">
    <location>
        <begin position="1700"/>
        <end position="1722"/>
    </location>
</feature>
<dbReference type="Proteomes" id="UP000005204">
    <property type="component" value="Unassembled WGS sequence"/>
</dbReference>
<evidence type="ECO:0000313" key="6">
    <source>
        <dbReference type="Proteomes" id="UP000005204"/>
    </source>
</evidence>
<feature type="compositionally biased region" description="Basic and acidic residues" evidence="2">
    <location>
        <begin position="1706"/>
        <end position="1722"/>
    </location>
</feature>
<name>A0A8R2HR56_BOMMO</name>
<reference evidence="6" key="1">
    <citation type="journal article" date="2008" name="Insect Biochem. Mol. Biol.">
        <title>The genome of a lepidopteran model insect, the silkworm Bombyx mori.</title>
        <authorList>
            <consortium name="International Silkworm Genome Consortium"/>
        </authorList>
    </citation>
    <scope>NUCLEOTIDE SEQUENCE [LARGE SCALE GENOMIC DNA]</scope>
    <source>
        <strain evidence="6">p50T</strain>
    </source>
</reference>
<dbReference type="CTD" id="34109"/>
<protein>
    <submittedName>
        <fullName evidence="5">Uncharacterized protein</fullName>
    </submittedName>
</protein>
<dbReference type="Pfam" id="PF02862">
    <property type="entry name" value="DDHD"/>
    <property type="match status" value="2"/>
</dbReference>
<dbReference type="SMART" id="SM01127">
    <property type="entry name" value="DDHD"/>
    <property type="match status" value="1"/>
</dbReference>
<keyword evidence="6" id="KW-1185">Reference proteome</keyword>
<dbReference type="GO" id="GO:0030134">
    <property type="term" value="C:COPII-coated ER to Golgi transport vesicle"/>
    <property type="evidence" value="ECO:0007669"/>
    <property type="project" value="TreeGrafter"/>
</dbReference>
<evidence type="ECO:0000313" key="5">
    <source>
        <dbReference type="EnsemblMetazoa" id="XP_021205372.2"/>
    </source>
</evidence>
<evidence type="ECO:0000256" key="2">
    <source>
        <dbReference type="SAM" id="MobiDB-lite"/>
    </source>
</evidence>
<feature type="region of interest" description="Disordered" evidence="2">
    <location>
        <begin position="2430"/>
        <end position="2450"/>
    </location>
</feature>
<dbReference type="PANTHER" id="PTHR23509">
    <property type="entry name" value="PA-PL1 PHOSPHOLIPASE FAMILY"/>
    <property type="match status" value="1"/>
</dbReference>
<feature type="compositionally biased region" description="Basic and acidic residues" evidence="2">
    <location>
        <begin position="50"/>
        <end position="76"/>
    </location>
</feature>
<feature type="domain" description="DDHD" evidence="4">
    <location>
        <begin position="2215"/>
        <end position="2409"/>
    </location>
</feature>
<feature type="compositionally biased region" description="Polar residues" evidence="2">
    <location>
        <begin position="2441"/>
        <end position="2450"/>
    </location>
</feature>
<dbReference type="InterPro" id="IPR004170">
    <property type="entry name" value="WWE_dom"/>
</dbReference>
<dbReference type="PANTHER" id="PTHR23509:SF10">
    <property type="entry name" value="LD21067P"/>
    <property type="match status" value="1"/>
</dbReference>
<feature type="region of interest" description="Disordered" evidence="2">
    <location>
        <begin position="1370"/>
        <end position="1389"/>
    </location>
</feature>
<feature type="region of interest" description="Disordered" evidence="2">
    <location>
        <begin position="1312"/>
        <end position="1341"/>
    </location>
</feature>
<dbReference type="GeneID" id="101741044"/>
<sequence length="2450" mass="271592">MSDKSFGDHFGRSVVKNPLLSSAMTALSLEDLSHAVLLPAEPLQPASASSERKAPETRSTRHDHEDISSGDTNKQRPVEYATLHENRTDQDALSAAASKVDDEFDVSVYFARLQGTKYISAPLHIDGIPRDGNAAIGTAEENLEEINLNEPDKPQDSQQSLTSDLAQNLSQLPNVLPHVASAVFSSFSSMLNLKGSREQTPENLKPSWGAPVVREAETTAPSLRGVEDAKNVAPPPKEPPIGGIGSYRIATKKKYAQIPGLTTGVDSAAHLAMPPHQPQTSSVPLGPTATEKPYPEPSTGRIQYFTPDTSVTYQIPEVDVNREPNVCASVNAFDVKDDVVLTYGDLGPNERVASADIAGPEFPVQSASTPVIPPPPMFTNVKKDTSICKSVLPPSVARRISSNHPIIKPQAITPSTITNIFVPTLQDDGQTFDQTHLKLLDPMVTSTTPEFSETPTGLQCGSAIVPVSMFGSEDSRSSVPLFSSLTSTSTIASSVVPESSIKEPSSSIVNTPIEGIVCDDTLNQPTTTNLSLQPDLISSVTMHIPPTTIPSANPMSTGQHVIKKSETHFDPTNIGQTSMDSAVQNASAFVPSTSIPLFLNQQTANVPTDSLQTPPEPPKAIGNVNFRLNKKRPQYYSGPVEGIGAISNNIKPVIAPVDANIFQGALFTPTHPADPHLTLAQQPFDINTPANPAPFDISHPQQSSDRPEFNTSFDLSRQTNEVYEPTKESSGFGIIGSLKSKLNSIDINKIQSKVTTFFDPAYNNEGKIEEETSQTFQDQNTFANHYAQNQGSNFEIFVPNIDATSRNPHDMHAYEQPSQYHQNPYSYYQSEGQNYQQQAQTIYSSTMLYPGSNLNENISNTSTYHTPGFNITTETAHTTPHAIITDSNIKFPALVPSKENFDINQNTEIAIKNSELKTEQLQNLPTYNVPQLGHYNKEIPSSIEELTRTAPQKNDNVKTADIDKMYPILAVKDFFDIPQPSQLFNPIASTDSTAEKLLQGSFPTKLESLFKVNEDLPVAASIFRSPVEGNLEPAPIGFKTSQNTIESQKVIKDAFNDDEQFDFDSLIKPIDKLIDDPFDDLEKEEEIIPLRETNLVESLSADQIPIVGVSTVPLFGLSTIIADKPKEAGSDSKKIIFELPKTEILNANNMSLFENFAPPQKNTRDDSESRSDLNMCVTCREVKKPGKENEMDNLTNQLIGNLTSPIQLSNAVEVSLVETNATDNREGNVQGAEKTQISAETTGTIPIHSVTENEEKGPREFGWTDKTEFSAQQPEDHDYTFKLDPNSIGFFGNNSLFFDKVPSVSEDLKTEFENTKENQGPRCPEIPTAPPAEEDSTSEGTGGLDVHSIEQDANKDFPIYEDFLIEPSETDENKTEFGKKEMNQDAKESDTFTNRIDKFKKLEETVDHDDIFDRTSLFTLPPKTSPAITIASYFDTGNYAAETHYRNSFGSPPSAGYPVSTSMRIPPGFEEEYHRRMSGTLHDKTALDKLKDSVPLIPDTTTQTSVICTSTYTAHREVSPDLNYKIEASIAGIVEEVLTAREPNEKPDCITTFAGQNVEEIDAVKQAANRLGDIKISELQIPETKPLPDPMNFFSSPEVSRAEPGTFNRLASYFASPPASDPSKSFFELSQSQNHYRHANDGPEDSSRFAYQNHRFDNNVMNSEKQKATFDLIKDLTSTRYIPNEQIVRTVNYFTIEYDDPNISRPRRDPDSSKIEPNHSERADDNNAAFYRDVKICEYCCDFNTNVFNINEVSYKVKATANDNNNAAGSKGCDVSMERVNAANKNVTINLEGATDGVTDDAVTVLSENRSLAEYNPVKYHWFYRVDIEGKSIWRGFSEVDSKALEEAYLSPDLNEKTLVATDGGRYDVNVVGRLRTAVYWSDKPTNVLRCSWFYKGTTDARYVPYSEAVAERLENEYLHAVTTGEWHRKLLLPNNEMVVMHGPSVMVHFLHSGSTDGFSAPPLFSFGKRVYRNPPKIKLPPSEPKRVDHLLFLVHGIGEHGCQRKKQSAAIPRVVRRGSDESEIEDTEPSSIDHLLLLCHGVGSACDMRFRSVEEVVDDFRATSLQLVQSHYRNSFDNGAVSRIEVLPISWHASLHSGETGVDKRLAQVTLDSIPKLRSFTNETVLDVLFYTSPVYCQTIIDTVCKELNRIYGIFLKRNPEFRGGVSLGGHSLGSVILYDLLCHQTAKVSRSTEKVFVVGSAGTGQSSVKYPNLDFEPTALYALGSPIAIFECIRGVESLGLDFALPTCRKFFNIFHPYDPIAYRIEPLINPGLKNVKPEQIPHHKGRKRMHLELKDTMARVGADLKQKFIDSLKTTWNKWKPQSTEEQLEKVVEEIEKDQLFDEREDGSSNATREMLGKLNEGRRIDYVLQEAPLEVINEYLFAMTSHVGYWESEDTMLLMLREIYADMGVDPDSTVPQQSLTVQRTRLQRQDGVITRESPTTSHSAV</sequence>
<evidence type="ECO:0000259" key="3">
    <source>
        <dbReference type="PROSITE" id="PS50918"/>
    </source>
</evidence>
<dbReference type="InterPro" id="IPR004177">
    <property type="entry name" value="DDHD_dom"/>
</dbReference>
<evidence type="ECO:0000256" key="1">
    <source>
        <dbReference type="ARBA" id="ARBA00038464"/>
    </source>
</evidence>
<dbReference type="Pfam" id="PF02825">
    <property type="entry name" value="WWE"/>
    <property type="match status" value="1"/>
</dbReference>
<dbReference type="InterPro" id="IPR058055">
    <property type="entry name" value="PA-PLA1"/>
</dbReference>
<dbReference type="PROSITE" id="PS51043">
    <property type="entry name" value="DDHD"/>
    <property type="match status" value="1"/>
</dbReference>
<feature type="domain" description="WWE" evidence="3">
    <location>
        <begin position="1807"/>
        <end position="1890"/>
    </location>
</feature>
<dbReference type="EnsemblMetazoa" id="XM_021349697.2">
    <property type="protein sequence ID" value="XP_021205372.2"/>
    <property type="gene ID" value="LOC101741044"/>
</dbReference>
<feature type="compositionally biased region" description="Basic and acidic residues" evidence="2">
    <location>
        <begin position="1371"/>
        <end position="1389"/>
    </location>
</feature>
<feature type="region of interest" description="Disordered" evidence="2">
    <location>
        <begin position="40"/>
        <end position="76"/>
    </location>
</feature>
<dbReference type="GO" id="GO:0046872">
    <property type="term" value="F:metal ion binding"/>
    <property type="evidence" value="ECO:0007669"/>
    <property type="project" value="InterPro"/>
</dbReference>
<proteinExistence type="inferred from homology"/>
<dbReference type="RefSeq" id="XP_021205372.2">
    <property type="nucleotide sequence ID" value="XM_021349697.3"/>
</dbReference>